<evidence type="ECO:0000313" key="2">
    <source>
        <dbReference type="Proteomes" id="UP000516384"/>
    </source>
</evidence>
<accession>A0A7H0YF79</accession>
<dbReference type="RefSeq" id="WP_023988748.1">
    <property type="nucleotide sequence ID" value="NZ_CP061172.1"/>
</dbReference>
<dbReference type="AlphaFoldDB" id="A0A7H0YF79"/>
<gene>
    <name evidence="1" type="ORF">IAQ67_12430</name>
</gene>
<sequence>MIISASLEVVKVLLHWLAKLAGRSRKIQRGQLDFKGREILDWVMQQS</sequence>
<protein>
    <submittedName>
        <fullName evidence="1">Uncharacterized protein</fullName>
    </submittedName>
</protein>
<dbReference type="EMBL" id="CP061172">
    <property type="protein sequence ID" value="QNR69737.1"/>
    <property type="molecule type" value="Genomic_DNA"/>
</dbReference>
<organism evidence="1 2">
    <name type="scientific">Paenibacillus peoriae</name>
    <dbReference type="NCBI Taxonomy" id="59893"/>
    <lineage>
        <taxon>Bacteria</taxon>
        <taxon>Bacillati</taxon>
        <taxon>Bacillota</taxon>
        <taxon>Bacilli</taxon>
        <taxon>Bacillales</taxon>
        <taxon>Paenibacillaceae</taxon>
        <taxon>Paenibacillus</taxon>
    </lineage>
</organism>
<name>A0A7H0YF79_9BACL</name>
<proteinExistence type="predicted"/>
<evidence type="ECO:0000313" key="1">
    <source>
        <dbReference type="EMBL" id="QNR69737.1"/>
    </source>
</evidence>
<dbReference type="Proteomes" id="UP000516384">
    <property type="component" value="Chromosome"/>
</dbReference>
<reference evidence="1 2" key="1">
    <citation type="submission" date="2020-09" db="EMBL/GenBank/DDBJ databases">
        <title>Characterization of Paenibacillus peoriae strain ZF390 with broad-spectrum antimicrobial activity as a potential biocontrol agent.</title>
        <authorList>
            <person name="Li L."/>
            <person name="Zhao Y."/>
            <person name="Li B."/>
            <person name="Xie X."/>
        </authorList>
    </citation>
    <scope>NUCLEOTIDE SEQUENCE [LARGE SCALE GENOMIC DNA]</scope>
    <source>
        <strain evidence="1 2">ZF390</strain>
    </source>
</reference>